<sequence length="167" mass="19582">MAKVVINKEKCKEDAALMRDFSFEHPEAKKGFQDSEKELFYLFIVVGICHQINWNFLVQALKKIREQFPSKFTPEYMQNVSDEEVFGWLADYPKKWRLGKRFKRGELVRDMCGELVQKYEGKVENVLKKSGNRMGNDNGLYSLLKDFQAYGEDPLCKKSAVFIDLIY</sequence>
<evidence type="ECO:0008006" key="4">
    <source>
        <dbReference type="Google" id="ProtNLM"/>
    </source>
</evidence>
<dbReference type="Proteomes" id="UP000230273">
    <property type="component" value="Unassembled WGS sequence"/>
</dbReference>
<evidence type="ECO:0000313" key="2">
    <source>
        <dbReference type="EMBL" id="PIP23916.1"/>
    </source>
</evidence>
<protein>
    <recommendedName>
        <fullName evidence="4">HhH-GPD domain-containing protein</fullName>
    </recommendedName>
</protein>
<name>A0A2G9YXD1_9BACT</name>
<evidence type="ECO:0000313" key="3">
    <source>
        <dbReference type="Proteomes" id="UP000230273"/>
    </source>
</evidence>
<keyword evidence="1" id="KW-1133">Transmembrane helix</keyword>
<keyword evidence="1" id="KW-0812">Transmembrane</keyword>
<gene>
    <name evidence="2" type="ORF">COX36_00665</name>
</gene>
<dbReference type="EMBL" id="PCRP01000011">
    <property type="protein sequence ID" value="PIP23916.1"/>
    <property type="molecule type" value="Genomic_DNA"/>
</dbReference>
<organism evidence="2 3">
    <name type="scientific">Candidatus Nealsonbacteria bacterium CG23_combo_of_CG06-09_8_20_14_all_38_19</name>
    <dbReference type="NCBI Taxonomy" id="1974721"/>
    <lineage>
        <taxon>Bacteria</taxon>
        <taxon>Candidatus Nealsoniibacteriota</taxon>
    </lineage>
</organism>
<dbReference type="AlphaFoldDB" id="A0A2G9YXD1"/>
<keyword evidence="1" id="KW-0472">Membrane</keyword>
<comment type="caution">
    <text evidence="2">The sequence shown here is derived from an EMBL/GenBank/DDBJ whole genome shotgun (WGS) entry which is preliminary data.</text>
</comment>
<reference evidence="2 3" key="1">
    <citation type="submission" date="2017-09" db="EMBL/GenBank/DDBJ databases">
        <title>Depth-based differentiation of microbial function through sediment-hosted aquifers and enrichment of novel symbionts in the deep terrestrial subsurface.</title>
        <authorList>
            <person name="Probst A.J."/>
            <person name="Ladd B."/>
            <person name="Jarett J.K."/>
            <person name="Geller-Mcgrath D.E."/>
            <person name="Sieber C.M."/>
            <person name="Emerson J.B."/>
            <person name="Anantharaman K."/>
            <person name="Thomas B.C."/>
            <person name="Malmstrom R."/>
            <person name="Stieglmeier M."/>
            <person name="Klingl A."/>
            <person name="Woyke T."/>
            <person name="Ryan C.M."/>
            <person name="Banfield J.F."/>
        </authorList>
    </citation>
    <scope>NUCLEOTIDE SEQUENCE [LARGE SCALE GENOMIC DNA]</scope>
    <source>
        <strain evidence="2">CG23_combo_of_CG06-09_8_20_14_all_38_19</strain>
    </source>
</reference>
<evidence type="ECO:0000256" key="1">
    <source>
        <dbReference type="SAM" id="Phobius"/>
    </source>
</evidence>
<feature type="transmembrane region" description="Helical" evidence="1">
    <location>
        <begin position="39"/>
        <end position="58"/>
    </location>
</feature>
<proteinExistence type="predicted"/>
<accession>A0A2G9YXD1</accession>